<keyword evidence="3" id="KW-0812">Transmembrane</keyword>
<keyword evidence="1" id="KW-0863">Zinc-finger</keyword>
<comment type="caution">
    <text evidence="5">The sequence shown here is derived from an EMBL/GenBank/DDBJ whole genome shotgun (WGS) entry which is preliminary data.</text>
</comment>
<evidence type="ECO:0000259" key="4">
    <source>
        <dbReference type="PROSITE" id="PS50089"/>
    </source>
</evidence>
<evidence type="ECO:0000256" key="1">
    <source>
        <dbReference type="PROSITE-ProRule" id="PRU00175"/>
    </source>
</evidence>
<dbReference type="PROSITE" id="PS50089">
    <property type="entry name" value="ZF_RING_2"/>
    <property type="match status" value="2"/>
</dbReference>
<feature type="domain" description="RING-type" evidence="4">
    <location>
        <begin position="330"/>
        <end position="372"/>
    </location>
</feature>
<keyword evidence="6" id="KW-1185">Reference proteome</keyword>
<evidence type="ECO:0000256" key="3">
    <source>
        <dbReference type="SAM" id="Phobius"/>
    </source>
</evidence>
<dbReference type="Pfam" id="PF13639">
    <property type="entry name" value="zf-RING_2"/>
    <property type="match status" value="2"/>
</dbReference>
<evidence type="ECO:0000313" key="6">
    <source>
        <dbReference type="Proteomes" id="UP001085076"/>
    </source>
</evidence>
<dbReference type="OrthoDB" id="8062037at2759"/>
<reference evidence="5" key="1">
    <citation type="submission" date="2021-03" db="EMBL/GenBank/DDBJ databases">
        <authorList>
            <person name="Li Z."/>
            <person name="Yang C."/>
        </authorList>
    </citation>
    <scope>NUCLEOTIDE SEQUENCE</scope>
    <source>
        <strain evidence="5">Dzin_1.0</strain>
        <tissue evidence="5">Leaf</tissue>
    </source>
</reference>
<keyword evidence="3" id="KW-0472">Membrane</keyword>
<dbReference type="SMART" id="SM00184">
    <property type="entry name" value="RING"/>
    <property type="match status" value="2"/>
</dbReference>
<feature type="transmembrane region" description="Helical" evidence="3">
    <location>
        <begin position="263"/>
        <end position="285"/>
    </location>
</feature>
<keyword evidence="1" id="KW-0479">Metal-binding</keyword>
<evidence type="ECO:0000256" key="2">
    <source>
        <dbReference type="SAM" id="MobiDB-lite"/>
    </source>
</evidence>
<keyword evidence="3" id="KW-1133">Transmembrane helix</keyword>
<evidence type="ECO:0000313" key="5">
    <source>
        <dbReference type="EMBL" id="KAJ0976299.1"/>
    </source>
</evidence>
<proteinExistence type="predicted"/>
<dbReference type="Gene3D" id="3.30.40.10">
    <property type="entry name" value="Zinc/RING finger domain, C3HC4 (zinc finger)"/>
    <property type="match status" value="2"/>
</dbReference>
<dbReference type="InterPro" id="IPR001841">
    <property type="entry name" value="Znf_RING"/>
</dbReference>
<name>A0A9D5CNY4_9LILI</name>
<dbReference type="CDD" id="cd16461">
    <property type="entry name" value="RING-H2_EL5-like"/>
    <property type="match status" value="2"/>
</dbReference>
<organism evidence="5 6">
    <name type="scientific">Dioscorea zingiberensis</name>
    <dbReference type="NCBI Taxonomy" id="325984"/>
    <lineage>
        <taxon>Eukaryota</taxon>
        <taxon>Viridiplantae</taxon>
        <taxon>Streptophyta</taxon>
        <taxon>Embryophyta</taxon>
        <taxon>Tracheophyta</taxon>
        <taxon>Spermatophyta</taxon>
        <taxon>Magnoliopsida</taxon>
        <taxon>Liliopsida</taxon>
        <taxon>Dioscoreales</taxon>
        <taxon>Dioscoreaceae</taxon>
        <taxon>Dioscorea</taxon>
    </lineage>
</organism>
<dbReference type="GO" id="GO:0016567">
    <property type="term" value="P:protein ubiquitination"/>
    <property type="evidence" value="ECO:0007669"/>
    <property type="project" value="TreeGrafter"/>
</dbReference>
<dbReference type="EMBL" id="JAGGNH010000004">
    <property type="protein sequence ID" value="KAJ0976299.1"/>
    <property type="molecule type" value="Genomic_DNA"/>
</dbReference>
<dbReference type="PANTHER" id="PTHR45676">
    <property type="entry name" value="RING-H2 FINGER PROTEIN ATL51-RELATED"/>
    <property type="match status" value="1"/>
</dbReference>
<keyword evidence="1" id="KW-0862">Zinc</keyword>
<reference evidence="5" key="2">
    <citation type="journal article" date="2022" name="Hortic Res">
        <title>The genome of Dioscorea zingiberensis sheds light on the biosynthesis, origin and evolution of the medicinally important diosgenin saponins.</title>
        <authorList>
            <person name="Li Y."/>
            <person name="Tan C."/>
            <person name="Li Z."/>
            <person name="Guo J."/>
            <person name="Li S."/>
            <person name="Chen X."/>
            <person name="Wang C."/>
            <person name="Dai X."/>
            <person name="Yang H."/>
            <person name="Song W."/>
            <person name="Hou L."/>
            <person name="Xu J."/>
            <person name="Tong Z."/>
            <person name="Xu A."/>
            <person name="Yuan X."/>
            <person name="Wang W."/>
            <person name="Yang Q."/>
            <person name="Chen L."/>
            <person name="Sun Z."/>
            <person name="Wang K."/>
            <person name="Pan B."/>
            <person name="Chen J."/>
            <person name="Bao Y."/>
            <person name="Liu F."/>
            <person name="Qi X."/>
            <person name="Gang D.R."/>
            <person name="Wen J."/>
            <person name="Li J."/>
        </authorList>
    </citation>
    <scope>NUCLEOTIDE SEQUENCE</scope>
    <source>
        <strain evidence="5">Dzin_1.0</strain>
    </source>
</reference>
<dbReference type="InterPro" id="IPR013083">
    <property type="entry name" value="Znf_RING/FYVE/PHD"/>
</dbReference>
<dbReference type="Proteomes" id="UP001085076">
    <property type="component" value="Miscellaneous, Linkage group lg04"/>
</dbReference>
<dbReference type="GO" id="GO:0008270">
    <property type="term" value="F:zinc ion binding"/>
    <property type="evidence" value="ECO:0007669"/>
    <property type="project" value="UniProtKB-KW"/>
</dbReference>
<dbReference type="AlphaFoldDB" id="A0A9D5CNY4"/>
<dbReference type="PANTHER" id="PTHR45676:SF132">
    <property type="entry name" value="RING-H2 FINGER PROTEIN ATL3"/>
    <property type="match status" value="1"/>
</dbReference>
<protein>
    <recommendedName>
        <fullName evidence="4">RING-type domain-containing protein</fullName>
    </recommendedName>
</protein>
<feature type="region of interest" description="Disordered" evidence="2">
    <location>
        <begin position="1"/>
        <end position="24"/>
    </location>
</feature>
<gene>
    <name evidence="5" type="ORF">J5N97_018264</name>
</gene>
<dbReference type="SUPFAM" id="SSF57850">
    <property type="entry name" value="RING/U-box"/>
    <property type="match status" value="2"/>
</dbReference>
<sequence>MDQEEGGDGIHQQQQQQSPLPSMARDSLSGKIMLSAIAALFTAIIIVLFLHLYVRLHLHRSARRRRALLLASSSPSPPPPSAPRGLDLDLLRSLPVAVRSPSDDPIDCAVCLSEVEEGEKLRILPKCRHGFHVDCIDMWFFNHTTCPLCRAAVEAPLPEQLICDACSSSSGDAMVGIEEPPMRFDEPGFGFRFGSPVLRIETLKRLLSSDARSFSSFLTPLTLSINQTGHWFVFVPVLLCFRMDTVTGGEQSRRVGIPLRSKVTMMVAVAFTVAVLLTIFFHLYVRLYALGRRRRLQSFFRRPEPAGLDPEALKSIPVVAPSELEASMECAVCLSEIRDGEKARVLPLCRHVFHADCVDVWFFSHATCPLCRSIVAAASTAS</sequence>
<feature type="transmembrane region" description="Helical" evidence="3">
    <location>
        <begin position="32"/>
        <end position="56"/>
    </location>
</feature>
<accession>A0A9D5CNY4</accession>
<feature type="domain" description="RING-type" evidence="4">
    <location>
        <begin position="108"/>
        <end position="150"/>
    </location>
</feature>